<dbReference type="InterPro" id="IPR002104">
    <property type="entry name" value="Integrase_catalytic"/>
</dbReference>
<organism evidence="6 7">
    <name type="scientific">Vibrio brasiliensis LMG 20546</name>
    <dbReference type="NCBI Taxonomy" id="945543"/>
    <lineage>
        <taxon>Bacteria</taxon>
        <taxon>Pseudomonadati</taxon>
        <taxon>Pseudomonadota</taxon>
        <taxon>Gammaproteobacteria</taxon>
        <taxon>Vibrionales</taxon>
        <taxon>Vibrionaceae</taxon>
        <taxon>Vibrio</taxon>
        <taxon>Vibrio oreintalis group</taxon>
    </lineage>
</organism>
<evidence type="ECO:0000256" key="1">
    <source>
        <dbReference type="ARBA" id="ARBA00008857"/>
    </source>
</evidence>
<dbReference type="InterPro" id="IPR010998">
    <property type="entry name" value="Integrase_recombinase_N"/>
</dbReference>
<keyword evidence="2" id="KW-0229">DNA integration</keyword>
<dbReference type="GO" id="GO:0015074">
    <property type="term" value="P:DNA integration"/>
    <property type="evidence" value="ECO:0007669"/>
    <property type="project" value="UniProtKB-KW"/>
</dbReference>
<proteinExistence type="inferred from homology"/>
<dbReference type="Pfam" id="PF00589">
    <property type="entry name" value="Phage_integrase"/>
    <property type="match status" value="1"/>
</dbReference>
<dbReference type="EMBL" id="AEVS01000005">
    <property type="protein sequence ID" value="EGA67685.1"/>
    <property type="molecule type" value="Genomic_DNA"/>
</dbReference>
<dbReference type="OrthoDB" id="9795573at2"/>
<dbReference type="Gene3D" id="1.10.443.10">
    <property type="entry name" value="Intergrase catalytic core"/>
    <property type="match status" value="1"/>
</dbReference>
<sequence>MATIQVRKGKKKTTYRVQFMRDGQRISKSFPTKKSAEKFAALLVVDDDFSHSMTNQTLNSFLVSDAIDEYLQQYKGKDVSLAQRLSYWSAAFGSIAVGKVTRQKVKAELRGLLKRCAPSTVNRYKAALGTLYRYLLHEYDIDHNPTKGIPLLTENNARTRYLSDEEIERLLSACRHSSWNQLFLLVLLAITTGARRSELLTCRWESINLKTRTIHLSTTKNGEQRLLTLTHEAVTELMKYRRSSGYLFPCPELPAMYFKNFDYHWKEALTKAHIHSFRFHDLRHTCASILAMNGASLLEIKQVLGHKTIAMTQRYAHLCVSHQQMLTERVLGNIGQRTKGISKQC</sequence>
<dbReference type="GO" id="GO:0006310">
    <property type="term" value="P:DNA recombination"/>
    <property type="evidence" value="ECO:0007669"/>
    <property type="project" value="UniProtKB-KW"/>
</dbReference>
<dbReference type="InterPro" id="IPR013762">
    <property type="entry name" value="Integrase-like_cat_sf"/>
</dbReference>
<dbReference type="AlphaFoldDB" id="E8LNP0"/>
<dbReference type="InterPro" id="IPR011010">
    <property type="entry name" value="DNA_brk_join_enz"/>
</dbReference>
<dbReference type="InterPro" id="IPR050090">
    <property type="entry name" value="Tyrosine_recombinase_XerCD"/>
</dbReference>
<evidence type="ECO:0000259" key="5">
    <source>
        <dbReference type="PROSITE" id="PS51898"/>
    </source>
</evidence>
<evidence type="ECO:0000313" key="7">
    <source>
        <dbReference type="Proteomes" id="UP000004371"/>
    </source>
</evidence>
<dbReference type="GO" id="GO:0003677">
    <property type="term" value="F:DNA binding"/>
    <property type="evidence" value="ECO:0007669"/>
    <property type="project" value="UniProtKB-KW"/>
</dbReference>
<keyword evidence="7" id="KW-1185">Reference proteome</keyword>
<comment type="similarity">
    <text evidence="1">Belongs to the 'phage' integrase family.</text>
</comment>
<evidence type="ECO:0000256" key="3">
    <source>
        <dbReference type="ARBA" id="ARBA00023125"/>
    </source>
</evidence>
<evidence type="ECO:0000256" key="4">
    <source>
        <dbReference type="ARBA" id="ARBA00023172"/>
    </source>
</evidence>
<dbReference type="STRING" id="945543.VIBR0546_04457"/>
<keyword evidence="3" id="KW-0238">DNA-binding</keyword>
<protein>
    <submittedName>
        <fullName evidence="6">Phage integrase family protein</fullName>
    </submittedName>
</protein>
<dbReference type="PANTHER" id="PTHR30349">
    <property type="entry name" value="PHAGE INTEGRASE-RELATED"/>
    <property type="match status" value="1"/>
</dbReference>
<dbReference type="SUPFAM" id="SSF56349">
    <property type="entry name" value="DNA breaking-rejoining enzymes"/>
    <property type="match status" value="1"/>
</dbReference>
<evidence type="ECO:0000313" key="6">
    <source>
        <dbReference type="EMBL" id="EGA67685.1"/>
    </source>
</evidence>
<dbReference type="PROSITE" id="PS51898">
    <property type="entry name" value="TYR_RECOMBINASE"/>
    <property type="match status" value="1"/>
</dbReference>
<reference evidence="6 7" key="1">
    <citation type="journal article" date="2012" name="Int. J. Syst. Evol. Microbiol.">
        <title>Vibrio caribbeanicus sp. nov., isolated from the marine sponge Scleritoderma cyanea.</title>
        <authorList>
            <person name="Hoffmann M."/>
            <person name="Monday S.R."/>
            <person name="Allard M.W."/>
            <person name="Strain E.A."/>
            <person name="Whittaker P."/>
            <person name="Naum M."/>
            <person name="McCarthy P.J."/>
            <person name="Lopez J.V."/>
            <person name="Fischer M."/>
            <person name="Brown E.W."/>
        </authorList>
    </citation>
    <scope>NUCLEOTIDE SEQUENCE [LARGE SCALE GENOMIC DNA]</scope>
    <source>
        <strain evidence="6 7">LMG 20546</strain>
    </source>
</reference>
<comment type="caution">
    <text evidence="6">The sequence shown here is derived from an EMBL/GenBank/DDBJ whole genome shotgun (WGS) entry which is preliminary data.</text>
</comment>
<accession>E8LNP0</accession>
<dbReference type="eggNOG" id="COG0582">
    <property type="taxonomic scope" value="Bacteria"/>
</dbReference>
<keyword evidence="4" id="KW-0233">DNA recombination</keyword>
<dbReference type="Proteomes" id="UP000004371">
    <property type="component" value="Unassembled WGS sequence"/>
</dbReference>
<name>E8LNP0_9VIBR</name>
<dbReference type="CDD" id="cd00796">
    <property type="entry name" value="INT_Rci_Hp1_C"/>
    <property type="match status" value="1"/>
</dbReference>
<evidence type="ECO:0000256" key="2">
    <source>
        <dbReference type="ARBA" id="ARBA00022908"/>
    </source>
</evidence>
<feature type="domain" description="Tyr recombinase" evidence="5">
    <location>
        <begin position="157"/>
        <end position="331"/>
    </location>
</feature>
<dbReference type="PANTHER" id="PTHR30349:SF41">
    <property type="entry name" value="INTEGRASE_RECOMBINASE PROTEIN MJ0367-RELATED"/>
    <property type="match status" value="1"/>
</dbReference>
<dbReference type="Gene3D" id="1.10.150.130">
    <property type="match status" value="1"/>
</dbReference>
<gene>
    <name evidence="6" type="ORF">VIBR0546_04457</name>
</gene>